<keyword evidence="9" id="KW-0460">Magnesium</keyword>
<evidence type="ECO:0000256" key="1">
    <source>
        <dbReference type="ARBA" id="ARBA00001946"/>
    </source>
</evidence>
<dbReference type="InterPro" id="IPR040546">
    <property type="entry name" value="Rege-1_UBA-like"/>
</dbReference>
<feature type="domain" description="C3H1-type" evidence="12">
    <location>
        <begin position="369"/>
        <end position="394"/>
    </location>
</feature>
<feature type="zinc finger region" description="C3H1-type" evidence="10">
    <location>
        <begin position="369"/>
        <end position="394"/>
    </location>
</feature>
<dbReference type="PANTHER" id="PTHR12876:SF10">
    <property type="entry name" value="ENDORIBONUCLEASE ZC3H12A"/>
    <property type="match status" value="1"/>
</dbReference>
<dbReference type="GO" id="GO:0016787">
    <property type="term" value="F:hydrolase activity"/>
    <property type="evidence" value="ECO:0007669"/>
    <property type="project" value="UniProtKB-KW"/>
</dbReference>
<comment type="similarity">
    <text evidence="2">Belongs to the ZC3H12 family.</text>
</comment>
<evidence type="ECO:0000259" key="12">
    <source>
        <dbReference type="PROSITE" id="PS50103"/>
    </source>
</evidence>
<dbReference type="GO" id="GO:0061158">
    <property type="term" value="P:3'-UTR-mediated mRNA destabilization"/>
    <property type="evidence" value="ECO:0007669"/>
    <property type="project" value="TreeGrafter"/>
</dbReference>
<dbReference type="GO" id="GO:0008270">
    <property type="term" value="F:zinc ion binding"/>
    <property type="evidence" value="ECO:0007669"/>
    <property type="project" value="UniProtKB-KW"/>
</dbReference>
<reference evidence="13" key="5">
    <citation type="submission" date="2025-09" db="UniProtKB">
        <authorList>
            <consortium name="Ensembl"/>
        </authorList>
    </citation>
    <scope>IDENTIFICATION</scope>
</reference>
<dbReference type="FunFam" id="3.40.50.11980:FF:000001">
    <property type="entry name" value="ZC3H12A isoform 1"/>
    <property type="match status" value="1"/>
</dbReference>
<evidence type="ECO:0000256" key="10">
    <source>
        <dbReference type="PROSITE-ProRule" id="PRU00723"/>
    </source>
</evidence>
<dbReference type="InParanoid" id="A0A4W3K303"/>
<dbReference type="Ensembl" id="ENSCMIT00000046556.1">
    <property type="protein sequence ID" value="ENSCMIP00000045901.1"/>
    <property type="gene ID" value="ENSCMIG00000018915.1"/>
</dbReference>
<feature type="region of interest" description="Disordered" evidence="11">
    <location>
        <begin position="90"/>
        <end position="112"/>
    </location>
</feature>
<accession>A0A4W3K303</accession>
<evidence type="ECO:0000256" key="6">
    <source>
        <dbReference type="ARBA" id="ARBA00022771"/>
    </source>
</evidence>
<dbReference type="OrthoDB" id="392925at2759"/>
<dbReference type="GO" id="GO:0005634">
    <property type="term" value="C:nucleus"/>
    <property type="evidence" value="ECO:0007669"/>
    <property type="project" value="TreeGrafter"/>
</dbReference>
<dbReference type="STRING" id="7868.ENSCMIP00000045901"/>
<evidence type="ECO:0000256" key="2">
    <source>
        <dbReference type="ARBA" id="ARBA00010922"/>
    </source>
</evidence>
<dbReference type="Pfam" id="PF18039">
    <property type="entry name" value="UBA_6"/>
    <property type="match status" value="1"/>
</dbReference>
<keyword evidence="4 10" id="KW-0479">Metal-binding</keyword>
<evidence type="ECO:0000256" key="5">
    <source>
        <dbReference type="ARBA" id="ARBA00022759"/>
    </source>
</evidence>
<dbReference type="PANTHER" id="PTHR12876">
    <property type="entry name" value="N4BP1-RELATED"/>
    <property type="match status" value="1"/>
</dbReference>
<evidence type="ECO:0000256" key="9">
    <source>
        <dbReference type="ARBA" id="ARBA00022842"/>
    </source>
</evidence>
<dbReference type="InterPro" id="IPR000571">
    <property type="entry name" value="Znf_CCCH"/>
</dbReference>
<protein>
    <submittedName>
        <fullName evidence="13">Zinc finger CCCH-type containing 12A</fullName>
    </submittedName>
</protein>
<dbReference type="InterPro" id="IPR040757">
    <property type="entry name" value="Regnase_1/ZC3H12_C"/>
</dbReference>
<reference evidence="14" key="3">
    <citation type="journal article" date="2014" name="Nature">
        <title>Elephant shark genome provides unique insights into gnathostome evolution.</title>
        <authorList>
            <consortium name="International Elephant Shark Genome Sequencing Consortium"/>
            <person name="Venkatesh B."/>
            <person name="Lee A.P."/>
            <person name="Ravi V."/>
            <person name="Maurya A.K."/>
            <person name="Lian M.M."/>
            <person name="Swann J.B."/>
            <person name="Ohta Y."/>
            <person name="Flajnik M.F."/>
            <person name="Sutoh Y."/>
            <person name="Kasahara M."/>
            <person name="Hoon S."/>
            <person name="Gangu V."/>
            <person name="Roy S.W."/>
            <person name="Irimia M."/>
            <person name="Korzh V."/>
            <person name="Kondrychyn I."/>
            <person name="Lim Z.W."/>
            <person name="Tay B.H."/>
            <person name="Tohari S."/>
            <person name="Kong K.W."/>
            <person name="Ho S."/>
            <person name="Lorente-Galdos B."/>
            <person name="Quilez J."/>
            <person name="Marques-Bonet T."/>
            <person name="Raney B.J."/>
            <person name="Ingham P.W."/>
            <person name="Tay A."/>
            <person name="Hillier L.W."/>
            <person name="Minx P."/>
            <person name="Boehm T."/>
            <person name="Wilson R.K."/>
            <person name="Brenner S."/>
            <person name="Warren W.C."/>
        </authorList>
    </citation>
    <scope>NUCLEOTIDE SEQUENCE [LARGE SCALE GENOMIC DNA]</scope>
</reference>
<reference evidence="14" key="2">
    <citation type="journal article" date="2007" name="PLoS Biol.">
        <title>Survey sequencing and comparative analysis of the elephant shark (Callorhinchus milii) genome.</title>
        <authorList>
            <person name="Venkatesh B."/>
            <person name="Kirkness E.F."/>
            <person name="Loh Y.H."/>
            <person name="Halpern A.L."/>
            <person name="Lee A.P."/>
            <person name="Johnson J."/>
            <person name="Dandona N."/>
            <person name="Viswanathan L.D."/>
            <person name="Tay A."/>
            <person name="Venter J.C."/>
            <person name="Strausberg R.L."/>
            <person name="Brenner S."/>
        </authorList>
    </citation>
    <scope>NUCLEOTIDE SEQUENCE [LARGE SCALE GENOMIC DNA]</scope>
</reference>
<dbReference type="CTD" id="798235"/>
<dbReference type="Proteomes" id="UP000314986">
    <property type="component" value="Unassembled WGS sequence"/>
</dbReference>
<dbReference type="GeneTree" id="ENSGT00940000155107"/>
<proteinExistence type="inferred from homology"/>
<feature type="compositionally biased region" description="Polar residues" evidence="11">
    <location>
        <begin position="410"/>
        <end position="420"/>
    </location>
</feature>
<evidence type="ECO:0000256" key="8">
    <source>
        <dbReference type="ARBA" id="ARBA00022833"/>
    </source>
</evidence>
<organism evidence="13 14">
    <name type="scientific">Callorhinchus milii</name>
    <name type="common">Ghost shark</name>
    <dbReference type="NCBI Taxonomy" id="7868"/>
    <lineage>
        <taxon>Eukaryota</taxon>
        <taxon>Metazoa</taxon>
        <taxon>Chordata</taxon>
        <taxon>Craniata</taxon>
        <taxon>Vertebrata</taxon>
        <taxon>Chondrichthyes</taxon>
        <taxon>Holocephali</taxon>
        <taxon>Chimaeriformes</taxon>
        <taxon>Callorhinchidae</taxon>
        <taxon>Callorhinchus</taxon>
    </lineage>
</organism>
<dbReference type="InterPro" id="IPR021869">
    <property type="entry name" value="RNase_Zc3h12_NYN"/>
</dbReference>
<evidence type="ECO:0000256" key="3">
    <source>
        <dbReference type="ARBA" id="ARBA00022722"/>
    </source>
</evidence>
<evidence type="ECO:0000256" key="4">
    <source>
        <dbReference type="ARBA" id="ARBA00022723"/>
    </source>
</evidence>
<reference evidence="14" key="1">
    <citation type="journal article" date="2006" name="Science">
        <title>Ancient noncoding elements conserved in the human genome.</title>
        <authorList>
            <person name="Venkatesh B."/>
            <person name="Kirkness E.F."/>
            <person name="Loh Y.H."/>
            <person name="Halpern A.L."/>
            <person name="Lee A.P."/>
            <person name="Johnson J."/>
            <person name="Dandona N."/>
            <person name="Viswanathan L.D."/>
            <person name="Tay A."/>
            <person name="Venter J.C."/>
            <person name="Strausberg R.L."/>
            <person name="Brenner S."/>
        </authorList>
    </citation>
    <scope>NUCLEOTIDE SEQUENCE [LARGE SCALE GENOMIC DNA]</scope>
</reference>
<reference evidence="13" key="4">
    <citation type="submission" date="2025-08" db="UniProtKB">
        <authorList>
            <consortium name="Ensembl"/>
        </authorList>
    </citation>
    <scope>IDENTIFICATION</scope>
</reference>
<keyword evidence="14" id="KW-1185">Reference proteome</keyword>
<dbReference type="KEGG" id="cmk:103179581"/>
<keyword evidence="3" id="KW-0540">Nuclease</keyword>
<dbReference type="GO" id="GO:0004521">
    <property type="term" value="F:RNA endonuclease activity"/>
    <property type="evidence" value="ECO:0007669"/>
    <property type="project" value="TreeGrafter"/>
</dbReference>
<dbReference type="PROSITE" id="PS50103">
    <property type="entry name" value="ZF_C3H1"/>
    <property type="match status" value="1"/>
</dbReference>
<keyword evidence="5" id="KW-0255">Endonuclease</keyword>
<dbReference type="CDD" id="cd18729">
    <property type="entry name" value="PIN_Zc3h12-like"/>
    <property type="match status" value="1"/>
</dbReference>
<feature type="compositionally biased region" description="Basic and acidic residues" evidence="11">
    <location>
        <begin position="604"/>
        <end position="634"/>
    </location>
</feature>
<evidence type="ECO:0000256" key="11">
    <source>
        <dbReference type="SAM" id="MobiDB-lite"/>
    </source>
</evidence>
<feature type="compositionally biased region" description="Polar residues" evidence="11">
    <location>
        <begin position="94"/>
        <end position="112"/>
    </location>
</feature>
<gene>
    <name evidence="13" type="primary">LOC103179581</name>
</gene>
<keyword evidence="6 10" id="KW-0863">Zinc-finger</keyword>
<evidence type="ECO:0000256" key="7">
    <source>
        <dbReference type="ARBA" id="ARBA00022801"/>
    </source>
</evidence>
<dbReference type="FunCoup" id="A0A4W3K303">
    <property type="interactions" value="67"/>
</dbReference>
<sequence>MLSLQLVAGGPCIQSPDLNLKGREALLNKDMSLTESKGYELKSSLDFPNWGRIPLRDSLQAANCPVNAKVSSNNLTNMSSFGWNVIGSKERGTSSKAESQPSTGQGKLESEGSSLTSLAYTELQMKVDFFRKLGYAPDQIQKVDLSADTNTILGELVKAEGTVEKESVPEELWGPTLIPRGGSSTKTPSNVPITEEIQEQENNLRTIVIDGSNVAMSHGNKEVFSCHGIQLAVNWFLERGHTDITVFVPSWRKEQSRPDVPIRDQHVLLELEKRKILVFTPSRRIGGKRIVCYDDRFIVKLAHESDGIIVSNDTYRDLQNEKAEWKKFIEERLLMYSFVSDKFMPPDDPLGRHGPSLDNFLRKKPVVPENKRQHCPYGKKCTYGIKCKFYHPERINHPQRSVADELRANARSSPTKNLMSTGPHKEEKRCSPHRRPYHSDVGMSGLLPSERPRVDRQYSLQNGSCLESKAALSKSMAHRSRAPGMPGNEQFTHPAVNDSICSNSPKSYDEGFASLDKDLSGIWLSGHTEAYSNNGQYYPPLSRQCSYNSHESMPSLGLGGYPHQHLLSSCQGCIHMDRILQTQYSLPNDFPSLGGQSRHNCWVDPHHSHSSEGTRSLPDPRRWTGKGQRREQQHQQEPYWKGNQWHMPEPYREERETVRMKLQAIFHPSLVDTVMNQYPQILDPQQLAAEILAYKSRNPNA</sequence>
<evidence type="ECO:0000313" key="13">
    <source>
        <dbReference type="Ensembl" id="ENSCMIP00000045901.1"/>
    </source>
</evidence>
<dbReference type="GO" id="GO:0003729">
    <property type="term" value="F:mRNA binding"/>
    <property type="evidence" value="ECO:0007669"/>
    <property type="project" value="TreeGrafter"/>
</dbReference>
<dbReference type="InterPro" id="IPR051101">
    <property type="entry name" value="ZC3H12/N4BP1_RNase_Reg"/>
</dbReference>
<dbReference type="Gene3D" id="3.40.50.11980">
    <property type="match status" value="1"/>
</dbReference>
<dbReference type="GO" id="GO:0036464">
    <property type="term" value="C:cytoplasmic ribonucleoprotein granule"/>
    <property type="evidence" value="ECO:0007669"/>
    <property type="project" value="TreeGrafter"/>
</dbReference>
<comment type="cofactor">
    <cofactor evidence="1">
        <name>Mg(2+)</name>
        <dbReference type="ChEBI" id="CHEBI:18420"/>
    </cofactor>
</comment>
<dbReference type="OMA" id="RETVRMK"/>
<dbReference type="Pfam" id="PF18561">
    <property type="entry name" value="Regnase_1_C"/>
    <property type="match status" value="1"/>
</dbReference>
<dbReference type="Pfam" id="PF11977">
    <property type="entry name" value="RNase_Zc3h12a"/>
    <property type="match status" value="1"/>
</dbReference>
<keyword evidence="8 10" id="KW-0862">Zinc</keyword>
<keyword evidence="7" id="KW-0378">Hydrolase</keyword>
<feature type="region of interest" description="Disordered" evidence="11">
    <location>
        <begin position="408"/>
        <end position="449"/>
    </location>
</feature>
<feature type="region of interest" description="Disordered" evidence="11">
    <location>
        <begin position="604"/>
        <end position="647"/>
    </location>
</feature>
<evidence type="ECO:0000313" key="14">
    <source>
        <dbReference type="Proteomes" id="UP000314986"/>
    </source>
</evidence>
<dbReference type="AlphaFoldDB" id="A0A4W3K303"/>
<name>A0A4W3K303_CALMI</name>